<keyword evidence="5" id="KW-1185">Reference proteome</keyword>
<feature type="domain" description="Histidine kinase" evidence="3">
    <location>
        <begin position="25"/>
        <end position="100"/>
    </location>
</feature>
<dbReference type="Pfam" id="PF02518">
    <property type="entry name" value="HATPase_c"/>
    <property type="match status" value="1"/>
</dbReference>
<comment type="caution">
    <text evidence="4">The sequence shown here is derived from an EMBL/GenBank/DDBJ whole genome shotgun (WGS) entry which is preliminary data.</text>
</comment>
<sequence>MQQQEFIDENKENSTYGQTVKRGILSFELCDTGIGIDPKYIQRAWESFSQGDMSITKEQNGAGLGLSICKSLVEINGGEIKTESQLGKGSKFSFTWNVEPLSTTPLPRESQFNERISYALPHAIRSKRILIIHSVESVRNSLLKYFKRVEKVDAVDTFDEDLVFGKFAQPCERINYPLVDNIGQANEFSAKPNFLAVSAISRPMANSQLREKVFNLYNIGQSYYWLCLYKYLAISAK</sequence>
<dbReference type="InterPro" id="IPR004358">
    <property type="entry name" value="Sig_transdc_His_kin-like_C"/>
</dbReference>
<evidence type="ECO:0000313" key="4">
    <source>
        <dbReference type="EMBL" id="KAF0421113.1"/>
    </source>
</evidence>
<dbReference type="PROSITE" id="PS50109">
    <property type="entry name" value="HIS_KIN"/>
    <property type="match status" value="1"/>
</dbReference>
<dbReference type="Proteomes" id="UP000439903">
    <property type="component" value="Unassembled WGS sequence"/>
</dbReference>
<keyword evidence="2" id="KW-0902">Two-component regulatory system</keyword>
<evidence type="ECO:0000313" key="5">
    <source>
        <dbReference type="Proteomes" id="UP000439903"/>
    </source>
</evidence>
<dbReference type="PANTHER" id="PTHR45339:SF1">
    <property type="entry name" value="HYBRID SIGNAL TRANSDUCTION HISTIDINE KINASE J"/>
    <property type="match status" value="1"/>
</dbReference>
<dbReference type="PANTHER" id="PTHR45339">
    <property type="entry name" value="HYBRID SIGNAL TRANSDUCTION HISTIDINE KINASE J"/>
    <property type="match status" value="1"/>
</dbReference>
<name>A0A8H3X5S8_GIGMA</name>
<evidence type="ECO:0000256" key="2">
    <source>
        <dbReference type="ARBA" id="ARBA00023012"/>
    </source>
</evidence>
<keyword evidence="4" id="KW-0808">Transferase</keyword>
<protein>
    <submittedName>
        <fullName evidence="4">Protein-histidine kinase</fullName>
    </submittedName>
</protein>
<accession>A0A8H3X5S8</accession>
<evidence type="ECO:0000256" key="1">
    <source>
        <dbReference type="ARBA" id="ARBA00022553"/>
    </source>
</evidence>
<dbReference type="InterPro" id="IPR005467">
    <property type="entry name" value="His_kinase_dom"/>
</dbReference>
<dbReference type="InterPro" id="IPR003594">
    <property type="entry name" value="HATPase_dom"/>
</dbReference>
<dbReference type="SMART" id="SM00387">
    <property type="entry name" value="HATPase_c"/>
    <property type="match status" value="1"/>
</dbReference>
<reference evidence="4 5" key="1">
    <citation type="journal article" date="2019" name="Environ. Microbiol.">
        <title>At the nexus of three kingdoms: the genome of the mycorrhizal fungus Gigaspora margarita provides insights into plant, endobacterial and fungal interactions.</title>
        <authorList>
            <person name="Venice F."/>
            <person name="Ghignone S."/>
            <person name="Salvioli di Fossalunga A."/>
            <person name="Amselem J."/>
            <person name="Novero M."/>
            <person name="Xianan X."/>
            <person name="Sedzielewska Toro K."/>
            <person name="Morin E."/>
            <person name="Lipzen A."/>
            <person name="Grigoriev I.V."/>
            <person name="Henrissat B."/>
            <person name="Martin F.M."/>
            <person name="Bonfante P."/>
        </authorList>
    </citation>
    <scope>NUCLEOTIDE SEQUENCE [LARGE SCALE GENOMIC DNA]</scope>
    <source>
        <strain evidence="4 5">BEG34</strain>
    </source>
</reference>
<gene>
    <name evidence="4" type="ORF">F8M41_006824</name>
</gene>
<dbReference type="GO" id="GO:0000160">
    <property type="term" value="P:phosphorelay signal transduction system"/>
    <property type="evidence" value="ECO:0007669"/>
    <property type="project" value="UniProtKB-KW"/>
</dbReference>
<dbReference type="AlphaFoldDB" id="A0A8H3X5S8"/>
<keyword evidence="1" id="KW-0597">Phosphoprotein</keyword>
<dbReference type="OrthoDB" id="5378913at2759"/>
<dbReference type="Gene3D" id="3.30.565.10">
    <property type="entry name" value="Histidine kinase-like ATPase, C-terminal domain"/>
    <property type="match status" value="1"/>
</dbReference>
<dbReference type="InterPro" id="IPR036890">
    <property type="entry name" value="HATPase_C_sf"/>
</dbReference>
<organism evidence="4 5">
    <name type="scientific">Gigaspora margarita</name>
    <dbReference type="NCBI Taxonomy" id="4874"/>
    <lineage>
        <taxon>Eukaryota</taxon>
        <taxon>Fungi</taxon>
        <taxon>Fungi incertae sedis</taxon>
        <taxon>Mucoromycota</taxon>
        <taxon>Glomeromycotina</taxon>
        <taxon>Glomeromycetes</taxon>
        <taxon>Diversisporales</taxon>
        <taxon>Gigasporaceae</taxon>
        <taxon>Gigaspora</taxon>
    </lineage>
</organism>
<keyword evidence="4" id="KW-0418">Kinase</keyword>
<evidence type="ECO:0000259" key="3">
    <source>
        <dbReference type="PROSITE" id="PS50109"/>
    </source>
</evidence>
<dbReference type="PRINTS" id="PR00344">
    <property type="entry name" value="BCTRLSENSOR"/>
</dbReference>
<dbReference type="EMBL" id="WTPW01001679">
    <property type="protein sequence ID" value="KAF0421113.1"/>
    <property type="molecule type" value="Genomic_DNA"/>
</dbReference>
<dbReference type="SUPFAM" id="SSF55874">
    <property type="entry name" value="ATPase domain of HSP90 chaperone/DNA topoisomerase II/histidine kinase"/>
    <property type="match status" value="1"/>
</dbReference>
<proteinExistence type="predicted"/>
<dbReference type="GO" id="GO:0016301">
    <property type="term" value="F:kinase activity"/>
    <property type="evidence" value="ECO:0007669"/>
    <property type="project" value="UniProtKB-KW"/>
</dbReference>